<keyword evidence="4" id="KW-1185">Reference proteome</keyword>
<feature type="transmembrane region" description="Helical" evidence="2">
    <location>
        <begin position="122"/>
        <end position="144"/>
    </location>
</feature>
<proteinExistence type="predicted"/>
<accession>A0ABS9CP77</accession>
<feature type="compositionally biased region" description="Low complexity" evidence="1">
    <location>
        <begin position="36"/>
        <end position="55"/>
    </location>
</feature>
<feature type="region of interest" description="Disordered" evidence="1">
    <location>
        <begin position="34"/>
        <end position="84"/>
    </location>
</feature>
<dbReference type="InterPro" id="IPR008979">
    <property type="entry name" value="Galactose-bd-like_sf"/>
</dbReference>
<organism evidence="3 4">
    <name type="scientific">Anaeromassilibacillus senegalensis</name>
    <dbReference type="NCBI Taxonomy" id="1673717"/>
    <lineage>
        <taxon>Bacteria</taxon>
        <taxon>Bacillati</taxon>
        <taxon>Bacillota</taxon>
        <taxon>Clostridia</taxon>
        <taxon>Eubacteriales</taxon>
        <taxon>Acutalibacteraceae</taxon>
        <taxon>Anaeromassilibacillus</taxon>
    </lineage>
</organism>
<keyword evidence="2" id="KW-0812">Transmembrane</keyword>
<keyword evidence="2" id="KW-1133">Transmembrane helix</keyword>
<gene>
    <name evidence="3" type="ORF">JQM67_09980</name>
</gene>
<dbReference type="Gene3D" id="1.25.40.10">
    <property type="entry name" value="Tetratricopeptide repeat domain"/>
    <property type="match status" value="1"/>
</dbReference>
<evidence type="ECO:0000313" key="3">
    <source>
        <dbReference type="EMBL" id="MCF2652929.1"/>
    </source>
</evidence>
<evidence type="ECO:0000256" key="1">
    <source>
        <dbReference type="SAM" id="MobiDB-lite"/>
    </source>
</evidence>
<dbReference type="Gene3D" id="2.60.120.1060">
    <property type="entry name" value="NPCBM/NEW2 domain"/>
    <property type="match status" value="1"/>
</dbReference>
<evidence type="ECO:0008006" key="5">
    <source>
        <dbReference type="Google" id="ProtNLM"/>
    </source>
</evidence>
<keyword evidence="2" id="KW-0472">Membrane</keyword>
<evidence type="ECO:0000256" key="2">
    <source>
        <dbReference type="SAM" id="Phobius"/>
    </source>
</evidence>
<comment type="caution">
    <text evidence="3">The sequence shown here is derived from an EMBL/GenBank/DDBJ whole genome shotgun (WGS) entry which is preliminary data.</text>
</comment>
<name>A0ABS9CP77_9FIRM</name>
<dbReference type="Proteomes" id="UP001299220">
    <property type="component" value="Unassembled WGS sequence"/>
</dbReference>
<dbReference type="EMBL" id="JAFBIT010000003">
    <property type="protein sequence ID" value="MCF2652929.1"/>
    <property type="molecule type" value="Genomic_DNA"/>
</dbReference>
<dbReference type="InterPro" id="IPR038637">
    <property type="entry name" value="NPCBM_sf"/>
</dbReference>
<dbReference type="SUPFAM" id="SSF49785">
    <property type="entry name" value="Galactose-binding domain-like"/>
    <property type="match status" value="1"/>
</dbReference>
<reference evidence="3 4" key="1">
    <citation type="submission" date="2020-12" db="EMBL/GenBank/DDBJ databases">
        <title>Whole genome sequences of gut porcine anaerobes.</title>
        <authorList>
            <person name="Kubasova T."/>
            <person name="Jahodarova E."/>
            <person name="Rychlik I."/>
        </authorList>
    </citation>
    <scope>NUCLEOTIDE SEQUENCE [LARGE SCALE GENOMIC DNA]</scope>
    <source>
        <strain evidence="3 4">An867</strain>
    </source>
</reference>
<dbReference type="InterPro" id="IPR011990">
    <property type="entry name" value="TPR-like_helical_dom_sf"/>
</dbReference>
<dbReference type="RefSeq" id="WP_235323968.1">
    <property type="nucleotide sequence ID" value="NZ_JAFBIT010000003.1"/>
</dbReference>
<dbReference type="SUPFAM" id="SSF48452">
    <property type="entry name" value="TPR-like"/>
    <property type="match status" value="1"/>
</dbReference>
<protein>
    <recommendedName>
        <fullName evidence="5">Glycosyl hydrolase family 98 putative carbohydrate-binding module domain-containing protein</fullName>
    </recommendedName>
</protein>
<sequence>MFCIYCGATLPPDAEKCTICGNLVVLSEPVKDEPAATEPVAPAPEESVLEEPVLQEPEDLDSGEQIPDMPGDLDSGAPEARGLPEDIYSGEQLSADAAVPGYDDGYVYEEELPPRRKRSFKWLLIVVPIVLAVAGTVIGILSWYNAPMQKFTRALDAYDYSAVTQMLPRLSDAERASLYTKMEKYAETVYDRYNRGEAEYGDSYELLDRLQRLFPDAKVNGAADRIAALKVSKDAFREGQKLEQQGDIAGAIGRYGEVIREDTNYDAAQKQIEAIKAAYKAQVLEEAQKCADAKDFPGAKAVLENSAAILGDDADIAEKLESLGQAELDDYVENLLKTAKTLVDDNDYAGAIGLLTDATKKDPRIDKQIEAYQDEYREKRLEEAAKHAEVSDYEEAVAVLEKARELLGDDAEILAKIEEYKSLYPVRLIDLSPIGGADCASGWTATDISGNTYSSGLSFTLYPILVTSVATEYAPYGQYRLLSGTWVVESDSTDDFSATVRIYVDGSLQYEVSALTRNSQPIDLNLQIGGAQTVRIEVDGAFGSPRASGYVYLAGATFRN</sequence>
<evidence type="ECO:0000313" key="4">
    <source>
        <dbReference type="Proteomes" id="UP001299220"/>
    </source>
</evidence>